<feature type="transmembrane region" description="Helical" evidence="8">
    <location>
        <begin position="176"/>
        <end position="201"/>
    </location>
</feature>
<evidence type="ECO:0000313" key="11">
    <source>
        <dbReference type="Proteomes" id="UP000184066"/>
    </source>
</evidence>
<dbReference type="InterPro" id="IPR051449">
    <property type="entry name" value="ABC-2_transporter_component"/>
</dbReference>
<dbReference type="PANTHER" id="PTHR30294">
    <property type="entry name" value="MEMBRANE COMPONENT OF ABC TRANSPORTER YHHJ-RELATED"/>
    <property type="match status" value="1"/>
</dbReference>
<keyword evidence="3" id="KW-0813">Transport</keyword>
<evidence type="ECO:0000313" key="10">
    <source>
        <dbReference type="EMBL" id="SHN72095.1"/>
    </source>
</evidence>
<dbReference type="EMBL" id="FRDL01000008">
    <property type="protein sequence ID" value="SHN72095.1"/>
    <property type="molecule type" value="Genomic_DNA"/>
</dbReference>
<name>A0A1M7TN13_9RHOB</name>
<protein>
    <submittedName>
        <fullName evidence="10">ABC-2 type transport system permease protein</fullName>
    </submittedName>
</protein>
<dbReference type="OrthoDB" id="9784671at2"/>
<dbReference type="RefSeq" id="WP_072747845.1">
    <property type="nucleotide sequence ID" value="NZ_FOHL01000008.1"/>
</dbReference>
<feature type="transmembrane region" description="Helical" evidence="8">
    <location>
        <begin position="222"/>
        <end position="242"/>
    </location>
</feature>
<keyword evidence="7 8" id="KW-0472">Membrane</keyword>
<sequence length="376" mass="39672">MPALDLRKIWRMGLKELRSLARDPVLVLLILYTFTFAIHAVAHGVRTELRDVAVAVVDEDRSALSRRIAGAFLPPYFQPPRMMDARQADAEMDAGRITFALRIPPGFEADLLAGRVPQAQLLVDATAMSVAGAGTRQAAAILRDETAAFLGRGAAAGAPAIAASVRASFNPNLESAWFVAVMQVVNNVTILAVILSGAAVIRERERGTIEHLMTLPLRPAEVMLAKIWANGLVIVAAAVLSLELVVRGSLGVGLAGSSAFFALGAAVYLFAACALGVMLSTVATTMPQFGLLAIPVFVVMNLLSGGVTPLEAMPPLLADAMRLSPSTHFTTFAKATLFRGAGLEAVWPELAAMAAAGAIFFAAALARFRKTMAAQR</sequence>
<dbReference type="GO" id="GO:0005886">
    <property type="term" value="C:plasma membrane"/>
    <property type="evidence" value="ECO:0007669"/>
    <property type="project" value="UniProtKB-SubCell"/>
</dbReference>
<comment type="subcellular location">
    <subcellularLocation>
        <location evidence="1">Cell membrane</location>
        <topology evidence="1">Multi-pass membrane protein</topology>
    </subcellularLocation>
</comment>
<keyword evidence="6 8" id="KW-1133">Transmembrane helix</keyword>
<keyword evidence="5 8" id="KW-0812">Transmembrane</keyword>
<evidence type="ECO:0000256" key="6">
    <source>
        <dbReference type="ARBA" id="ARBA00022989"/>
    </source>
</evidence>
<evidence type="ECO:0000259" key="9">
    <source>
        <dbReference type="PROSITE" id="PS51012"/>
    </source>
</evidence>
<dbReference type="PANTHER" id="PTHR30294:SF47">
    <property type="entry name" value="INNER MEMBRANE TRANSPORT PERMEASE YHHJ"/>
    <property type="match status" value="1"/>
</dbReference>
<dbReference type="STRING" id="1189325.SAMN04488119_10830"/>
<evidence type="ECO:0000256" key="7">
    <source>
        <dbReference type="ARBA" id="ARBA00023136"/>
    </source>
</evidence>
<evidence type="ECO:0000256" key="4">
    <source>
        <dbReference type="ARBA" id="ARBA00022475"/>
    </source>
</evidence>
<feature type="transmembrane region" description="Helical" evidence="8">
    <location>
        <begin position="20"/>
        <end position="42"/>
    </location>
</feature>
<organism evidence="10 11">
    <name type="scientific">Oceanicella actignis</name>
    <dbReference type="NCBI Taxonomy" id="1189325"/>
    <lineage>
        <taxon>Bacteria</taxon>
        <taxon>Pseudomonadati</taxon>
        <taxon>Pseudomonadota</taxon>
        <taxon>Alphaproteobacteria</taxon>
        <taxon>Rhodobacterales</taxon>
        <taxon>Paracoccaceae</taxon>
        <taxon>Oceanicella</taxon>
    </lineage>
</organism>
<dbReference type="GO" id="GO:0140359">
    <property type="term" value="F:ABC-type transporter activity"/>
    <property type="evidence" value="ECO:0007669"/>
    <property type="project" value="InterPro"/>
</dbReference>
<evidence type="ECO:0000256" key="8">
    <source>
        <dbReference type="SAM" id="Phobius"/>
    </source>
</evidence>
<dbReference type="InterPro" id="IPR047817">
    <property type="entry name" value="ABC2_TM_bact-type"/>
</dbReference>
<dbReference type="Pfam" id="PF12698">
    <property type="entry name" value="ABC2_membrane_3"/>
    <property type="match status" value="1"/>
</dbReference>
<gene>
    <name evidence="10" type="ORF">SAMN05216200_10831</name>
</gene>
<dbReference type="Proteomes" id="UP000184066">
    <property type="component" value="Unassembled WGS sequence"/>
</dbReference>
<keyword evidence="4" id="KW-1003">Cell membrane</keyword>
<dbReference type="Gene3D" id="3.40.1710.10">
    <property type="entry name" value="abc type-2 transporter like domain"/>
    <property type="match status" value="1"/>
</dbReference>
<feature type="domain" description="ABC transmembrane type-2" evidence="9">
    <location>
        <begin position="139"/>
        <end position="371"/>
    </location>
</feature>
<evidence type="ECO:0000256" key="5">
    <source>
        <dbReference type="ARBA" id="ARBA00022692"/>
    </source>
</evidence>
<proteinExistence type="inferred from homology"/>
<feature type="transmembrane region" description="Helical" evidence="8">
    <location>
        <begin position="350"/>
        <end position="368"/>
    </location>
</feature>
<evidence type="ECO:0000256" key="2">
    <source>
        <dbReference type="ARBA" id="ARBA00007783"/>
    </source>
</evidence>
<dbReference type="InterPro" id="IPR013525">
    <property type="entry name" value="ABC2_TM"/>
</dbReference>
<keyword evidence="11" id="KW-1185">Reference proteome</keyword>
<evidence type="ECO:0000256" key="1">
    <source>
        <dbReference type="ARBA" id="ARBA00004651"/>
    </source>
</evidence>
<dbReference type="PROSITE" id="PS51012">
    <property type="entry name" value="ABC_TM2"/>
    <property type="match status" value="1"/>
</dbReference>
<dbReference type="AlphaFoldDB" id="A0A1M7TN13"/>
<feature type="transmembrane region" description="Helical" evidence="8">
    <location>
        <begin position="289"/>
        <end position="307"/>
    </location>
</feature>
<comment type="similarity">
    <text evidence="2">Belongs to the ABC-2 integral membrane protein family.</text>
</comment>
<reference evidence="10 11" key="1">
    <citation type="submission" date="2016-12" db="EMBL/GenBank/DDBJ databases">
        <authorList>
            <person name="Song W.-J."/>
            <person name="Kurnit D.M."/>
        </authorList>
    </citation>
    <scope>NUCLEOTIDE SEQUENCE [LARGE SCALE GENOMIC DNA]</scope>
    <source>
        <strain evidence="10 11">CGMCC 1.10808</strain>
    </source>
</reference>
<accession>A0A1M7TN13</accession>
<feature type="transmembrane region" description="Helical" evidence="8">
    <location>
        <begin position="254"/>
        <end position="277"/>
    </location>
</feature>
<evidence type="ECO:0000256" key="3">
    <source>
        <dbReference type="ARBA" id="ARBA00022448"/>
    </source>
</evidence>